<gene>
    <name evidence="5" type="ORF">SAMN05660443_2426</name>
</gene>
<evidence type="ECO:0000256" key="1">
    <source>
        <dbReference type="PROSITE-ProRule" id="PRU00703"/>
    </source>
</evidence>
<sequence>MKLTATTEIRARANDQAATHLQQILQQRRLISLYQPIVDLRQRSIHGWEALSRGPFESQLHHPLALFQQAREEDLLVALEQLSKERAIEGFAHQALPGRLFLNVSPDLLVQPKHQPGQTLALLERYGLDPKKLVIELTEQQPTHDYDLMRQAIDYYRDMGFKIALDDLGSGYSGLRLWSELRPDYVKIDRHFVHQVKNDRVKQDFLRFINNMARSLGTQVIAEGVETLAELEVLQELGIELVQGYYFSRPQSQPVSELSINLPGTHSPQSPLINQEEQAKALLCKVRCIQPDMSVAEAVEIFRQDEELFSLPVVDHQNRPRGLLLRNQLMSTLLRPFGQELNYRKPVSNLMHDQPLIVEAELSLEEVSQQIIDRRREHLDDDFIITCWGKYLGIGQVVDLLRTMTELKVRNARQANPLTLLPGNGPIQETLDTWLQRRQPLVVCYLDLDNFKVFNDTYGYALGDELLKSLASSLQKSLHPHEDFIGHIGGDDFVAICRSWDWQERMLRVLHDFSHHSLEFYSEEDRAAGGIHADDRFGVRRFFSFVGVSIAALSTKGRDGVNAHMLAADVSHLKHFAKQVDGSSLVLQTEEGQKVVWPSDSLPHGYQ</sequence>
<evidence type="ECO:0000313" key="6">
    <source>
        <dbReference type="Proteomes" id="UP000199058"/>
    </source>
</evidence>
<dbReference type="InterPro" id="IPR046342">
    <property type="entry name" value="CBS_dom_sf"/>
</dbReference>
<dbReference type="STRING" id="1122252.SAMN05660443_2426"/>
<keyword evidence="1" id="KW-0129">CBS domain</keyword>
<dbReference type="InterPro" id="IPR029787">
    <property type="entry name" value="Nucleotide_cyclase"/>
</dbReference>
<dbReference type="InterPro" id="IPR043128">
    <property type="entry name" value="Rev_trsase/Diguanyl_cyclase"/>
</dbReference>
<reference evidence="5 6" key="1">
    <citation type="submission" date="2016-10" db="EMBL/GenBank/DDBJ databases">
        <authorList>
            <person name="de Groot N.N."/>
        </authorList>
    </citation>
    <scope>NUCLEOTIDE SEQUENCE [LARGE SCALE GENOMIC DNA]</scope>
    <source>
        <strain evidence="5 6">DSM 18438</strain>
    </source>
</reference>
<dbReference type="InterPro" id="IPR000644">
    <property type="entry name" value="CBS_dom"/>
</dbReference>
<dbReference type="Pfam" id="PF00571">
    <property type="entry name" value="CBS"/>
    <property type="match status" value="1"/>
</dbReference>
<keyword evidence="6" id="KW-1185">Reference proteome</keyword>
<dbReference type="Pfam" id="PF00563">
    <property type="entry name" value="EAL"/>
    <property type="match status" value="1"/>
</dbReference>
<dbReference type="PROSITE" id="PS50887">
    <property type="entry name" value="GGDEF"/>
    <property type="match status" value="1"/>
</dbReference>
<dbReference type="CDD" id="cd04598">
    <property type="entry name" value="CBS_pair_GGDEF_EAL"/>
    <property type="match status" value="1"/>
</dbReference>
<dbReference type="EMBL" id="FOLH01000005">
    <property type="protein sequence ID" value="SFC37933.1"/>
    <property type="molecule type" value="Genomic_DNA"/>
</dbReference>
<proteinExistence type="predicted"/>
<dbReference type="CDD" id="cd01948">
    <property type="entry name" value="EAL"/>
    <property type="match status" value="1"/>
</dbReference>
<dbReference type="PANTHER" id="PTHR33121">
    <property type="entry name" value="CYCLIC DI-GMP PHOSPHODIESTERASE PDEF"/>
    <property type="match status" value="1"/>
</dbReference>
<dbReference type="PROSITE" id="PS51371">
    <property type="entry name" value="CBS"/>
    <property type="match status" value="1"/>
</dbReference>
<protein>
    <submittedName>
        <fullName evidence="5">Diguanylate cyclase (GGDEF) domain-containing protein</fullName>
    </submittedName>
</protein>
<feature type="domain" description="GGDEF" evidence="3">
    <location>
        <begin position="439"/>
        <end position="591"/>
    </location>
</feature>
<organism evidence="5 6">
    <name type="scientific">Marinospirillum celere</name>
    <dbReference type="NCBI Taxonomy" id="1122252"/>
    <lineage>
        <taxon>Bacteria</taxon>
        <taxon>Pseudomonadati</taxon>
        <taxon>Pseudomonadota</taxon>
        <taxon>Gammaproteobacteria</taxon>
        <taxon>Oceanospirillales</taxon>
        <taxon>Oceanospirillaceae</taxon>
        <taxon>Marinospirillum</taxon>
    </lineage>
</organism>
<dbReference type="SMART" id="SM00052">
    <property type="entry name" value="EAL"/>
    <property type="match status" value="1"/>
</dbReference>
<evidence type="ECO:0000313" key="5">
    <source>
        <dbReference type="EMBL" id="SFC37933.1"/>
    </source>
</evidence>
<dbReference type="SMART" id="SM00116">
    <property type="entry name" value="CBS"/>
    <property type="match status" value="1"/>
</dbReference>
<feature type="domain" description="CBS" evidence="4">
    <location>
        <begin position="282"/>
        <end position="340"/>
    </location>
</feature>
<dbReference type="InterPro" id="IPR001633">
    <property type="entry name" value="EAL_dom"/>
</dbReference>
<dbReference type="CDD" id="cd01949">
    <property type="entry name" value="GGDEF"/>
    <property type="match status" value="1"/>
</dbReference>
<dbReference type="Gene3D" id="3.30.70.270">
    <property type="match status" value="1"/>
</dbReference>
<evidence type="ECO:0000259" key="2">
    <source>
        <dbReference type="PROSITE" id="PS50883"/>
    </source>
</evidence>
<dbReference type="SUPFAM" id="SSF54631">
    <property type="entry name" value="CBS-domain pair"/>
    <property type="match status" value="1"/>
</dbReference>
<dbReference type="SUPFAM" id="SSF55073">
    <property type="entry name" value="Nucleotide cyclase"/>
    <property type="match status" value="1"/>
</dbReference>
<name>A0A1I1IW34_9GAMM</name>
<dbReference type="InterPro" id="IPR050706">
    <property type="entry name" value="Cyclic-di-GMP_PDE-like"/>
</dbReference>
<accession>A0A1I1IW34</accession>
<dbReference type="Gene3D" id="3.10.580.10">
    <property type="entry name" value="CBS-domain"/>
    <property type="match status" value="1"/>
</dbReference>
<dbReference type="NCBIfam" id="TIGR00254">
    <property type="entry name" value="GGDEF"/>
    <property type="match status" value="1"/>
</dbReference>
<dbReference type="InterPro" id="IPR035919">
    <property type="entry name" value="EAL_sf"/>
</dbReference>
<dbReference type="Pfam" id="PF00990">
    <property type="entry name" value="GGDEF"/>
    <property type="match status" value="1"/>
</dbReference>
<evidence type="ECO:0000259" key="3">
    <source>
        <dbReference type="PROSITE" id="PS50887"/>
    </source>
</evidence>
<dbReference type="GO" id="GO:0071111">
    <property type="term" value="F:cyclic-guanylate-specific phosphodiesterase activity"/>
    <property type="evidence" value="ECO:0007669"/>
    <property type="project" value="InterPro"/>
</dbReference>
<feature type="domain" description="EAL" evidence="2">
    <location>
        <begin position="14"/>
        <end position="264"/>
    </location>
</feature>
<evidence type="ECO:0000259" key="4">
    <source>
        <dbReference type="PROSITE" id="PS51371"/>
    </source>
</evidence>
<dbReference type="SUPFAM" id="SSF141868">
    <property type="entry name" value="EAL domain-like"/>
    <property type="match status" value="1"/>
</dbReference>
<dbReference type="SMART" id="SM00267">
    <property type="entry name" value="GGDEF"/>
    <property type="match status" value="1"/>
</dbReference>
<dbReference type="Proteomes" id="UP000199058">
    <property type="component" value="Unassembled WGS sequence"/>
</dbReference>
<dbReference type="PROSITE" id="PS50883">
    <property type="entry name" value="EAL"/>
    <property type="match status" value="1"/>
</dbReference>
<dbReference type="PANTHER" id="PTHR33121:SF76">
    <property type="entry name" value="SIGNALING PROTEIN"/>
    <property type="match status" value="1"/>
</dbReference>
<dbReference type="AlphaFoldDB" id="A0A1I1IW34"/>
<dbReference type="InterPro" id="IPR000160">
    <property type="entry name" value="GGDEF_dom"/>
</dbReference>
<dbReference type="Gene3D" id="3.20.20.450">
    <property type="entry name" value="EAL domain"/>
    <property type="match status" value="1"/>
</dbReference>